<evidence type="ECO:0000256" key="1">
    <source>
        <dbReference type="SAM" id="MobiDB-lite"/>
    </source>
</evidence>
<comment type="caution">
    <text evidence="2">The sequence shown here is derived from an EMBL/GenBank/DDBJ whole genome shotgun (WGS) entry which is preliminary data.</text>
</comment>
<feature type="non-terminal residue" evidence="2">
    <location>
        <position position="1"/>
    </location>
</feature>
<dbReference type="AlphaFoldDB" id="A0A812VJF5"/>
<feature type="region of interest" description="Disordered" evidence="1">
    <location>
        <begin position="189"/>
        <end position="211"/>
    </location>
</feature>
<feature type="compositionally biased region" description="Basic and acidic residues" evidence="1">
    <location>
        <begin position="189"/>
        <end position="199"/>
    </location>
</feature>
<sequence length="211" mass="23931">ACFQVEESLQFKFTTLKDALVGVHNFFGDDIGTGRGEWPRKTAETMLTIFAHARRLKDEVRFHEASSKLTNHERKALTQVRALTLGMAQEEEEEERKTAKLPISKEEDDEMEKAKKVSKKEKEKLPFSEEEDDEDAKAKNKRKELQRIRSMEIPATPSVFDAWSQDANECSPVPTKKRVLKDAIFIKKKPAAKDPKEGGKAAQKAAAEEAE</sequence>
<dbReference type="OrthoDB" id="428651at2759"/>
<feature type="non-terminal residue" evidence="2">
    <location>
        <position position="211"/>
    </location>
</feature>
<accession>A0A812VJF5</accession>
<reference evidence="2" key="1">
    <citation type="submission" date="2021-02" db="EMBL/GenBank/DDBJ databases">
        <authorList>
            <person name="Dougan E. K."/>
            <person name="Rhodes N."/>
            <person name="Thang M."/>
            <person name="Chan C."/>
        </authorList>
    </citation>
    <scope>NUCLEOTIDE SEQUENCE</scope>
</reference>
<proteinExistence type="predicted"/>
<feature type="compositionally biased region" description="Basic and acidic residues" evidence="1">
    <location>
        <begin position="112"/>
        <end position="127"/>
    </location>
</feature>
<dbReference type="EMBL" id="CAJNJA010029750">
    <property type="protein sequence ID" value="CAE7633778.1"/>
    <property type="molecule type" value="Genomic_DNA"/>
</dbReference>
<evidence type="ECO:0000313" key="2">
    <source>
        <dbReference type="EMBL" id="CAE7633778.1"/>
    </source>
</evidence>
<organism evidence="2 3">
    <name type="scientific">Symbiodinium necroappetens</name>
    <dbReference type="NCBI Taxonomy" id="1628268"/>
    <lineage>
        <taxon>Eukaryota</taxon>
        <taxon>Sar</taxon>
        <taxon>Alveolata</taxon>
        <taxon>Dinophyceae</taxon>
        <taxon>Suessiales</taxon>
        <taxon>Symbiodiniaceae</taxon>
        <taxon>Symbiodinium</taxon>
    </lineage>
</organism>
<name>A0A812VJF5_9DINO</name>
<dbReference type="Proteomes" id="UP000601435">
    <property type="component" value="Unassembled WGS sequence"/>
</dbReference>
<protein>
    <submittedName>
        <fullName evidence="2">Uncharacterized protein</fullName>
    </submittedName>
</protein>
<evidence type="ECO:0000313" key="3">
    <source>
        <dbReference type="Proteomes" id="UP000601435"/>
    </source>
</evidence>
<gene>
    <name evidence="2" type="ORF">SNEC2469_LOCUS17866</name>
</gene>
<feature type="region of interest" description="Disordered" evidence="1">
    <location>
        <begin position="86"/>
        <end position="150"/>
    </location>
</feature>
<keyword evidence="3" id="KW-1185">Reference proteome</keyword>